<dbReference type="EMBL" id="CM039170">
    <property type="protein sequence ID" value="KAH9800883.1"/>
    <property type="molecule type" value="Genomic_DNA"/>
</dbReference>
<gene>
    <name evidence="1" type="ORF">KPL71_000825</name>
</gene>
<comment type="caution">
    <text evidence="1">The sequence shown here is derived from an EMBL/GenBank/DDBJ whole genome shotgun (WGS) entry which is preliminary data.</text>
</comment>
<proteinExistence type="predicted"/>
<evidence type="ECO:0000313" key="2">
    <source>
        <dbReference type="Proteomes" id="UP000829398"/>
    </source>
</evidence>
<accession>A0ACB8NRT1</accession>
<name>A0ACB8NRT1_CITSI</name>
<evidence type="ECO:0000313" key="1">
    <source>
        <dbReference type="EMBL" id="KAH9800883.1"/>
    </source>
</evidence>
<organism evidence="1 2">
    <name type="scientific">Citrus sinensis</name>
    <name type="common">Sweet orange</name>
    <name type="synonym">Citrus aurantium var. sinensis</name>
    <dbReference type="NCBI Taxonomy" id="2711"/>
    <lineage>
        <taxon>Eukaryota</taxon>
        <taxon>Viridiplantae</taxon>
        <taxon>Streptophyta</taxon>
        <taxon>Embryophyta</taxon>
        <taxon>Tracheophyta</taxon>
        <taxon>Spermatophyta</taxon>
        <taxon>Magnoliopsida</taxon>
        <taxon>eudicotyledons</taxon>
        <taxon>Gunneridae</taxon>
        <taxon>Pentapetalae</taxon>
        <taxon>rosids</taxon>
        <taxon>malvids</taxon>
        <taxon>Sapindales</taxon>
        <taxon>Rutaceae</taxon>
        <taxon>Aurantioideae</taxon>
        <taxon>Citrus</taxon>
    </lineage>
</organism>
<protein>
    <submittedName>
        <fullName evidence="1">CRS2-associated factor 1</fullName>
    </submittedName>
</protein>
<keyword evidence="2" id="KW-1185">Reference proteome</keyword>
<dbReference type="Proteomes" id="UP000829398">
    <property type="component" value="Chromosome 1"/>
</dbReference>
<reference evidence="2" key="1">
    <citation type="journal article" date="2023" name="Hortic. Res.">
        <title>A chromosome-level phased genome enabling allele-level studies in sweet orange: a case study on citrus Huanglongbing tolerance.</title>
        <authorList>
            <person name="Wu B."/>
            <person name="Yu Q."/>
            <person name="Deng Z."/>
            <person name="Duan Y."/>
            <person name="Luo F."/>
            <person name="Gmitter F. Jr."/>
        </authorList>
    </citation>
    <scope>NUCLEOTIDE SEQUENCE [LARGE SCALE GENOMIC DNA]</scope>
    <source>
        <strain evidence="2">cv. Valencia</strain>
    </source>
</reference>
<sequence>MALKLIIPFPIFSPPPNHNPNLNPNPPNHRPATEIRFSRWNNANAEEFNQRRRAQQEIEDDIRRHRRFDSATKITQSYDSSTSTATNGVAFKSAGTPSSPSRPSIPGRKSKYSKPATNSSVDHPAFRKISKRAKTTNKSPEKPAASKSNISITEDGLSYVIDGAPFEFKYSYTEAPKAKPLKLREAAFSPFGPTTMGRPWTGRAPLPPSKKKLKEFDSFQLPPPNKKGVKPVQKPGPYLPGTGPRYVSTREEILGEPLTADEVRELVESAKRSSRQLNMGIKICFWILFSYNFICIWLIVWYVLGRDGLTHNMLDNIHAHWKRRRACKIKCKGVCTVDMDNVCEQLEERTGGKIIYRRGGVLYLFRGRNYNYRSRPRFPLMLWKPVTPVYPRLIQQVPDGLTLEEATEMRKKGRKLIPICKLGKNGVYCDLAKNVREAFEVCELVRINCQGMNGSDYRKIGAKLRDLVPCVLISFEREHILMWRGREWKSSILKPGNDSEDARESKVYGSISVAPPTAGNGSVPSLTQMLLVEGGSLNTFNSSISPKGYEEVQSALRENLSSIDGEEPFSVTKKLSFADDNEQFSASESLSLADDDEPFSDSENLSSADDDEPFLASDSTANVMEINETISATGCSNDKSDAMKNIYENVNKLENSGVGNDTSEPVSDTNECQTVLDNKGSVLGESAALSVGSETTLGSAESTRDQSEHFYVGSLNHDYQQNPSEVPEDHNVLTRLHGPSLEIVLHLMRQAVENGSALVLDDATLDADSIYERSVAFAKSAPPGPVFQQRSRKIAIQKGEKKEAGHLKMKREVPNMVVSENRGNVRQSNRKKTKNSDEIEHGLDVVLPPQGSLKIDELAKLLA</sequence>